<organism evidence="1 2">
    <name type="scientific">Ambispora leptoticha</name>
    <dbReference type="NCBI Taxonomy" id="144679"/>
    <lineage>
        <taxon>Eukaryota</taxon>
        <taxon>Fungi</taxon>
        <taxon>Fungi incertae sedis</taxon>
        <taxon>Mucoromycota</taxon>
        <taxon>Glomeromycotina</taxon>
        <taxon>Glomeromycetes</taxon>
        <taxon>Archaeosporales</taxon>
        <taxon>Ambisporaceae</taxon>
        <taxon>Ambispora</taxon>
    </lineage>
</organism>
<name>A0A9N9H1T0_9GLOM</name>
<proteinExistence type="predicted"/>
<comment type="caution">
    <text evidence="1">The sequence shown here is derived from an EMBL/GenBank/DDBJ whole genome shotgun (WGS) entry which is preliminary data.</text>
</comment>
<sequence>MKKQNPPETLQSLLKYESKPGQAQRFLARVGKNFMWPSSIPEYLRRRAFIKIADVDLEFEDEVGFNIIFFYNVFDRGEFAGQENEWVTVNNQKVIKYGEEYNDDQLNHVLETMPNAIQLPVDRTRLPRSKPAKMVIAQRTNSGMIIRFEYVRIRGRRPNENIMIVFSYDFYDACAVDTGAPETILLYHVKRILGRRGWSAITMIAGGYGAPAEQIRASMMFEVSIGDDNNRSKWVQARILLWEDYSGDQVECALVGNDVTDQLAYAHEPGNPLKFLDIVDEARLTVVLNGCR</sequence>
<evidence type="ECO:0000313" key="1">
    <source>
        <dbReference type="EMBL" id="CAG8641012.1"/>
    </source>
</evidence>
<keyword evidence="2" id="KW-1185">Reference proteome</keyword>
<dbReference type="AlphaFoldDB" id="A0A9N9H1T0"/>
<dbReference type="EMBL" id="CAJVPS010008149">
    <property type="protein sequence ID" value="CAG8641012.1"/>
    <property type="molecule type" value="Genomic_DNA"/>
</dbReference>
<dbReference type="Proteomes" id="UP000789508">
    <property type="component" value="Unassembled WGS sequence"/>
</dbReference>
<accession>A0A9N9H1T0</accession>
<gene>
    <name evidence="1" type="ORF">ALEPTO_LOCUS9711</name>
</gene>
<evidence type="ECO:0000313" key="2">
    <source>
        <dbReference type="Proteomes" id="UP000789508"/>
    </source>
</evidence>
<reference evidence="1" key="1">
    <citation type="submission" date="2021-06" db="EMBL/GenBank/DDBJ databases">
        <authorList>
            <person name="Kallberg Y."/>
            <person name="Tangrot J."/>
            <person name="Rosling A."/>
        </authorList>
    </citation>
    <scope>NUCLEOTIDE SEQUENCE</scope>
    <source>
        <strain evidence="1">FL130A</strain>
    </source>
</reference>
<protein>
    <submittedName>
        <fullName evidence="1">11386_t:CDS:1</fullName>
    </submittedName>
</protein>
<dbReference type="OrthoDB" id="2409391at2759"/>